<reference evidence="2" key="1">
    <citation type="journal article" date="2021" name="Front. Microbiol.">
        <title>Comprehensive Comparative Genomics and Phenotyping of Methylobacterium Species.</title>
        <authorList>
            <person name="Alessa O."/>
            <person name="Ogura Y."/>
            <person name="Fujitani Y."/>
            <person name="Takami H."/>
            <person name="Hayashi T."/>
            <person name="Sahin N."/>
            <person name="Tani A."/>
        </authorList>
    </citation>
    <scope>NUCLEOTIDE SEQUENCE</scope>
    <source>
        <strain evidence="2">NBRC 15686</strain>
    </source>
</reference>
<keyword evidence="1" id="KW-0812">Transmembrane</keyword>
<accession>A0ABQ4UK68</accession>
<sequence>MARRSSLGAFSLPSSRGCLSPSALADQLNGYARASAFLASAVLTSLMGTMWLTYLCLKRAEVIPYVADGGVFGCEVRTLSRPLPLPDAAQAGKSEP</sequence>
<organism evidence="2 3">
    <name type="scientific">Methylorubrum aminovorans</name>
    <dbReference type="NCBI Taxonomy" id="269069"/>
    <lineage>
        <taxon>Bacteria</taxon>
        <taxon>Pseudomonadati</taxon>
        <taxon>Pseudomonadota</taxon>
        <taxon>Alphaproteobacteria</taxon>
        <taxon>Hyphomicrobiales</taxon>
        <taxon>Methylobacteriaceae</taxon>
        <taxon>Methylorubrum</taxon>
    </lineage>
</organism>
<comment type="caution">
    <text evidence="2">The sequence shown here is derived from an EMBL/GenBank/DDBJ whole genome shotgun (WGS) entry which is preliminary data.</text>
</comment>
<reference evidence="2" key="2">
    <citation type="submission" date="2021-08" db="EMBL/GenBank/DDBJ databases">
        <authorList>
            <person name="Tani A."/>
            <person name="Ola A."/>
            <person name="Ogura Y."/>
            <person name="Katsura K."/>
            <person name="Hayashi T."/>
        </authorList>
    </citation>
    <scope>NUCLEOTIDE SEQUENCE</scope>
    <source>
        <strain evidence="2">NBRC 15686</strain>
    </source>
</reference>
<dbReference type="RefSeq" id="WP_238228615.1">
    <property type="nucleotide sequence ID" value="NZ_BAAADH010000014.1"/>
</dbReference>
<evidence type="ECO:0000313" key="3">
    <source>
        <dbReference type="Proteomes" id="UP001055039"/>
    </source>
</evidence>
<keyword evidence="1" id="KW-1133">Transmembrane helix</keyword>
<feature type="transmembrane region" description="Helical" evidence="1">
    <location>
        <begin position="35"/>
        <end position="57"/>
    </location>
</feature>
<keyword evidence="3" id="KW-1185">Reference proteome</keyword>
<protein>
    <submittedName>
        <fullName evidence="2">Uncharacterized protein</fullName>
    </submittedName>
</protein>
<evidence type="ECO:0000313" key="2">
    <source>
        <dbReference type="EMBL" id="GJE67676.1"/>
    </source>
</evidence>
<keyword evidence="1" id="KW-0472">Membrane</keyword>
<name>A0ABQ4UK68_9HYPH</name>
<proteinExistence type="predicted"/>
<gene>
    <name evidence="2" type="ORF">LNAOJCKE_4908</name>
</gene>
<dbReference type="EMBL" id="BPRC01000031">
    <property type="protein sequence ID" value="GJE67676.1"/>
    <property type="molecule type" value="Genomic_DNA"/>
</dbReference>
<evidence type="ECO:0000256" key="1">
    <source>
        <dbReference type="SAM" id="Phobius"/>
    </source>
</evidence>
<dbReference type="Proteomes" id="UP001055039">
    <property type="component" value="Unassembled WGS sequence"/>
</dbReference>